<name>A0A7S2UCR4_9STRA</name>
<proteinExistence type="predicted"/>
<dbReference type="AlphaFoldDB" id="A0A7S2UCR4"/>
<dbReference type="PANTHER" id="PTHR33119:SF1">
    <property type="entry name" value="FE2OG DIOXYGENASE DOMAIN-CONTAINING PROTEIN"/>
    <property type="match status" value="1"/>
</dbReference>
<dbReference type="Pfam" id="PF14033">
    <property type="entry name" value="DUF4246"/>
    <property type="match status" value="2"/>
</dbReference>
<organism evidence="2">
    <name type="scientific">Attheya septentrionalis</name>
    <dbReference type="NCBI Taxonomy" id="420275"/>
    <lineage>
        <taxon>Eukaryota</taxon>
        <taxon>Sar</taxon>
        <taxon>Stramenopiles</taxon>
        <taxon>Ochrophyta</taxon>
        <taxon>Bacillariophyta</taxon>
        <taxon>Coscinodiscophyceae</taxon>
        <taxon>Chaetocerotophycidae</taxon>
        <taxon>Chaetocerotales</taxon>
        <taxon>Attheyaceae</taxon>
        <taxon>Attheya</taxon>
    </lineage>
</organism>
<dbReference type="InterPro" id="IPR025340">
    <property type="entry name" value="DUF4246"/>
</dbReference>
<protein>
    <recommendedName>
        <fullName evidence="1">DUF4246 domain-containing protein</fullName>
    </recommendedName>
</protein>
<dbReference type="PANTHER" id="PTHR33119">
    <property type="entry name" value="IFI3P"/>
    <property type="match status" value="1"/>
</dbReference>
<feature type="domain" description="DUF4246" evidence="1">
    <location>
        <begin position="314"/>
        <end position="481"/>
    </location>
</feature>
<feature type="domain" description="DUF4246" evidence="1">
    <location>
        <begin position="506"/>
        <end position="674"/>
    </location>
</feature>
<reference evidence="2" key="1">
    <citation type="submission" date="2021-01" db="EMBL/GenBank/DDBJ databases">
        <authorList>
            <person name="Corre E."/>
            <person name="Pelletier E."/>
            <person name="Niang G."/>
            <person name="Scheremetjew M."/>
            <person name="Finn R."/>
            <person name="Kale V."/>
            <person name="Holt S."/>
            <person name="Cochrane G."/>
            <person name="Meng A."/>
            <person name="Brown T."/>
            <person name="Cohen L."/>
        </authorList>
    </citation>
    <scope>NUCLEOTIDE SEQUENCE</scope>
    <source>
        <strain evidence="2">CCMP2084</strain>
    </source>
</reference>
<accession>A0A7S2UCR4</accession>
<gene>
    <name evidence="2" type="ORF">ASEP1449_LOCUS5889</name>
</gene>
<sequence>MSRLDDVPTFDSLPLSIAGHILSFTIDCTADVAKLRLINRDVCKTILPLIGAWPYFIKTSSQEEAEKHAGRFVRDILGVDGSNFNGYGMDVGDTLHRVGTTLANIYNNGYSSTIDSMLLLYTPVDRLSYEATKCTETLEDRIKLTHAYCEQFQNATSQSDIERLHKEAEDKGLFTPVIPEGHEHVDWFQEITTVYPMMITMTIKNSSPWLVDPPGDAVASKNTVFVKVLRHIKPSDNDTGAGGFFHGVGEVNTISVGRVLSECQTSNTKTVQVITHMRACNQSVQENIWNDSSDVENASLTSIWDLHQRQPIREGVSICDSAVTEELHTDLMNNIDALAKMQNETLGSEMNYRPHSNNIVRDIVHPGLYPYVTGKSPLRLQLEKTTPPLISEDSEDDNSLNNDGSIKKDIWGRKYEISTFYQWLPTYFSIDENGSCTIEDYINSLAPRNNQVHDKLHNNLAQLFQQALPYLESVYSYVQTAAPLLRLDMDEVDDNDISPVIGTYSSLRSKRLQVITKIVDFELKPGQEYSGGEWHIEGMSHEEIVSTVLYVLHRDEEVVGGDLMFKRAFTATEQAKIYFDSPPDRSCTLDNVIKTGLVPLGTVDTLPGRLIVFPNSHVHKVDKMMNTVVSKVASDTTEDDVKGPTSKLRIVVFSVVNPNRRLVSTREVAPQQTDAGGSMSHQDALKHRLELMKERKCTKQDWNVKQFE</sequence>
<dbReference type="EMBL" id="HBHQ01008760">
    <property type="protein sequence ID" value="CAD9814064.1"/>
    <property type="molecule type" value="Transcribed_RNA"/>
</dbReference>
<evidence type="ECO:0000259" key="1">
    <source>
        <dbReference type="Pfam" id="PF14033"/>
    </source>
</evidence>
<evidence type="ECO:0000313" key="2">
    <source>
        <dbReference type="EMBL" id="CAD9814064.1"/>
    </source>
</evidence>
<dbReference type="InterPro" id="IPR049192">
    <property type="entry name" value="DUF4246_C"/>
</dbReference>